<comment type="caution">
    <text evidence="2">The sequence shown here is derived from an EMBL/GenBank/DDBJ whole genome shotgun (WGS) entry which is preliminary data.</text>
</comment>
<sequence>MNLESERYFDDHFGSCPICHLTNGYANIGRHYWFCCSKHRTRWYVGSNLLSGWRVYDLKHGNNIRENIIWQKNALLLLQCTEVEPYYSFSQKDLIQIRDVDDYLPSILCEFFTESELNEIYILEKELIKTYEYWQENLDSKLHEELKSQISKTIKSWIKDYKTQLVINRSGSRAVLLEALERVTNRLIIVSPWITKYGCDKLLLRKIREVLQKTNARVYIGWGYLNDLGKRRSVHISRKDFLVSVSQASQEWKYGALPDLELLEQEYSERFKLKLLGTHEKFFICDNHNQFAVIGSHNVLASSGKSAERELGYRITEPEVISDLIEHFDKSENLES</sequence>
<reference evidence="2" key="1">
    <citation type="submission" date="2019-10" db="EMBL/GenBank/DDBJ databases">
        <authorList>
            <consortium name="Genoscope - CEA"/>
            <person name="William W."/>
        </authorList>
    </citation>
    <scope>NUCLEOTIDE SEQUENCE [LARGE SCALE GENOMIC DNA]</scope>
    <source>
        <strain evidence="2">BBR_PRJEB10994</strain>
    </source>
</reference>
<dbReference type="Gene3D" id="3.30.870.10">
    <property type="entry name" value="Endonuclease Chain A"/>
    <property type="match status" value="1"/>
</dbReference>
<gene>
    <name evidence="2" type="ORF">PL9631_250002</name>
</gene>
<dbReference type="EMBL" id="CZCS02000163">
    <property type="protein sequence ID" value="VXD16612.1"/>
    <property type="molecule type" value="Genomic_DNA"/>
</dbReference>
<evidence type="ECO:0000313" key="2">
    <source>
        <dbReference type="EMBL" id="VXD16612.1"/>
    </source>
</evidence>
<evidence type="ECO:0000313" key="3">
    <source>
        <dbReference type="Proteomes" id="UP000182190"/>
    </source>
</evidence>
<proteinExistence type="predicted"/>
<evidence type="ECO:0000259" key="1">
    <source>
        <dbReference type="PROSITE" id="PS50035"/>
    </source>
</evidence>
<name>A0A7Z9BNG7_9CYAN</name>
<keyword evidence="3" id="KW-1185">Reference proteome</keyword>
<dbReference type="GO" id="GO:0003824">
    <property type="term" value="F:catalytic activity"/>
    <property type="evidence" value="ECO:0007669"/>
    <property type="project" value="InterPro"/>
</dbReference>
<dbReference type="SUPFAM" id="SSF56024">
    <property type="entry name" value="Phospholipase D/nuclease"/>
    <property type="match status" value="1"/>
</dbReference>
<dbReference type="OrthoDB" id="465330at2"/>
<feature type="domain" description="PLD phosphodiesterase" evidence="1">
    <location>
        <begin position="279"/>
        <end position="303"/>
    </location>
</feature>
<accession>A0A7Z9BNG7</accession>
<organism evidence="2 3">
    <name type="scientific">Planktothrix paucivesiculata PCC 9631</name>
    <dbReference type="NCBI Taxonomy" id="671071"/>
    <lineage>
        <taxon>Bacteria</taxon>
        <taxon>Bacillati</taxon>
        <taxon>Cyanobacteriota</taxon>
        <taxon>Cyanophyceae</taxon>
        <taxon>Oscillatoriophycideae</taxon>
        <taxon>Oscillatoriales</taxon>
        <taxon>Microcoleaceae</taxon>
        <taxon>Planktothrix</taxon>
    </lineage>
</organism>
<protein>
    <recommendedName>
        <fullName evidence="1">PLD phosphodiesterase domain-containing protein</fullName>
    </recommendedName>
</protein>
<dbReference type="GO" id="GO:0006793">
    <property type="term" value="P:phosphorus metabolic process"/>
    <property type="evidence" value="ECO:0007669"/>
    <property type="project" value="UniProtKB-ARBA"/>
</dbReference>
<dbReference type="Proteomes" id="UP000182190">
    <property type="component" value="Unassembled WGS sequence"/>
</dbReference>
<dbReference type="InterPro" id="IPR001736">
    <property type="entry name" value="PLipase_D/transphosphatidylase"/>
</dbReference>
<dbReference type="PROSITE" id="PS50035">
    <property type="entry name" value="PLD"/>
    <property type="match status" value="1"/>
</dbReference>
<dbReference type="AlphaFoldDB" id="A0A7Z9BNG7"/>
<dbReference type="RefSeq" id="WP_083616695.1">
    <property type="nucleotide sequence ID" value="NZ_LR734992.1"/>
</dbReference>